<dbReference type="GO" id="GO:0045892">
    <property type="term" value="P:negative regulation of DNA-templated transcription"/>
    <property type="evidence" value="ECO:0007669"/>
    <property type="project" value="TreeGrafter"/>
</dbReference>
<accession>A0A366CZS9</accession>
<reference evidence="5 6" key="1">
    <citation type="submission" date="2018-06" db="EMBL/GenBank/DDBJ databases">
        <title>Genomic Encyclopedia of Type Strains, Phase III (KMG-III): the genomes of soil and plant-associated and newly described type strains.</title>
        <authorList>
            <person name="Whitman W."/>
        </authorList>
    </citation>
    <scope>NUCLEOTIDE SEQUENCE [LARGE SCALE GENOMIC DNA]</scope>
    <source>
        <strain evidence="5 6">CECT 7732</strain>
    </source>
</reference>
<evidence type="ECO:0000313" key="5">
    <source>
        <dbReference type="EMBL" id="RBO83330.1"/>
    </source>
</evidence>
<protein>
    <submittedName>
        <fullName evidence="5">GntR family transcriptional regulator</fullName>
    </submittedName>
</protein>
<dbReference type="Pfam" id="PF00392">
    <property type="entry name" value="GntR"/>
    <property type="match status" value="1"/>
</dbReference>
<feature type="domain" description="HTH gntR-type" evidence="4">
    <location>
        <begin position="3"/>
        <end position="71"/>
    </location>
</feature>
<dbReference type="InterPro" id="IPR036388">
    <property type="entry name" value="WH-like_DNA-bd_sf"/>
</dbReference>
<dbReference type="Gene3D" id="1.10.10.10">
    <property type="entry name" value="Winged helix-like DNA-binding domain superfamily/Winged helix DNA-binding domain"/>
    <property type="match status" value="1"/>
</dbReference>
<evidence type="ECO:0000256" key="3">
    <source>
        <dbReference type="ARBA" id="ARBA00023163"/>
    </source>
</evidence>
<proteinExistence type="predicted"/>
<dbReference type="EMBL" id="QNRF01000004">
    <property type="protein sequence ID" value="RBO83330.1"/>
    <property type="molecule type" value="Genomic_DNA"/>
</dbReference>
<dbReference type="InterPro" id="IPR011663">
    <property type="entry name" value="UTRA"/>
</dbReference>
<dbReference type="InterPro" id="IPR050679">
    <property type="entry name" value="Bact_HTH_transcr_reg"/>
</dbReference>
<dbReference type="AlphaFoldDB" id="A0A366CZS9"/>
<organism evidence="5 6">
    <name type="scientific">Marinomonas aquiplantarum</name>
    <dbReference type="NCBI Taxonomy" id="491951"/>
    <lineage>
        <taxon>Bacteria</taxon>
        <taxon>Pseudomonadati</taxon>
        <taxon>Pseudomonadota</taxon>
        <taxon>Gammaproteobacteria</taxon>
        <taxon>Oceanospirillales</taxon>
        <taxon>Oceanospirillaceae</taxon>
        <taxon>Marinomonas</taxon>
    </lineage>
</organism>
<keyword evidence="6" id="KW-1185">Reference proteome</keyword>
<dbReference type="InterPro" id="IPR028978">
    <property type="entry name" value="Chorismate_lyase_/UTRA_dom_sf"/>
</dbReference>
<keyword evidence="1" id="KW-0805">Transcription regulation</keyword>
<dbReference type="SMART" id="SM00866">
    <property type="entry name" value="UTRA"/>
    <property type="match status" value="1"/>
</dbReference>
<name>A0A366CZS9_9GAMM</name>
<evidence type="ECO:0000256" key="1">
    <source>
        <dbReference type="ARBA" id="ARBA00023015"/>
    </source>
</evidence>
<dbReference type="GO" id="GO:0003700">
    <property type="term" value="F:DNA-binding transcription factor activity"/>
    <property type="evidence" value="ECO:0007669"/>
    <property type="project" value="InterPro"/>
</dbReference>
<dbReference type="Gene3D" id="3.40.1410.10">
    <property type="entry name" value="Chorismate lyase-like"/>
    <property type="match status" value="1"/>
</dbReference>
<evidence type="ECO:0000313" key="6">
    <source>
        <dbReference type="Proteomes" id="UP000252086"/>
    </source>
</evidence>
<sequence length="235" mass="27182">MSTPHYHHLQQYFSDLIASQQLVPGSKLPSERKIGEQFKLTRVTIRQALKNLEAEGLIYRQNRRGWFVSPAAVIYHPASHLSFNLYVTEQGFSPSTEKLAQQIEPANERIAQLMNIPVGNPVLYLHRRRYIDQRPVLIEKMYINQNLLPGIEEEDLTESLSQILKRKYQQEYRDMDLSFKSTSLPAHAANDLGIAAGQPGLQIERINYTSHKQVLEVDYEFWRHDAVTINIAIRD</sequence>
<dbReference type="Proteomes" id="UP000252086">
    <property type="component" value="Unassembled WGS sequence"/>
</dbReference>
<dbReference type="PROSITE" id="PS50949">
    <property type="entry name" value="HTH_GNTR"/>
    <property type="match status" value="1"/>
</dbReference>
<dbReference type="RefSeq" id="WP_113874283.1">
    <property type="nucleotide sequence ID" value="NZ_QNRF01000004.1"/>
</dbReference>
<keyword evidence="2" id="KW-0238">DNA-binding</keyword>
<keyword evidence="3" id="KW-0804">Transcription</keyword>
<comment type="caution">
    <text evidence="5">The sequence shown here is derived from an EMBL/GenBank/DDBJ whole genome shotgun (WGS) entry which is preliminary data.</text>
</comment>
<dbReference type="PANTHER" id="PTHR44846:SF7">
    <property type="entry name" value="TRANSCRIPTIONAL REGULATOR OF 2-AMINOETHYLPHOSPHONATE DEGRADATION OPERONS-RELATED"/>
    <property type="match status" value="1"/>
</dbReference>
<evidence type="ECO:0000259" key="4">
    <source>
        <dbReference type="PROSITE" id="PS50949"/>
    </source>
</evidence>
<dbReference type="PANTHER" id="PTHR44846">
    <property type="entry name" value="MANNOSYL-D-GLYCERATE TRANSPORT/METABOLISM SYSTEM REPRESSOR MNGR-RELATED"/>
    <property type="match status" value="1"/>
</dbReference>
<dbReference type="InterPro" id="IPR036390">
    <property type="entry name" value="WH_DNA-bd_sf"/>
</dbReference>
<dbReference type="InterPro" id="IPR017722">
    <property type="entry name" value="Tscrpt_reg_PhnR"/>
</dbReference>
<dbReference type="SMART" id="SM00345">
    <property type="entry name" value="HTH_GNTR"/>
    <property type="match status" value="1"/>
</dbReference>
<dbReference type="GO" id="GO:0003677">
    <property type="term" value="F:DNA binding"/>
    <property type="evidence" value="ECO:0007669"/>
    <property type="project" value="UniProtKB-KW"/>
</dbReference>
<dbReference type="NCBIfam" id="TIGR03337">
    <property type="entry name" value="phnR"/>
    <property type="match status" value="1"/>
</dbReference>
<gene>
    <name evidence="5" type="ORF">DFP76_104145</name>
</gene>
<evidence type="ECO:0000256" key="2">
    <source>
        <dbReference type="ARBA" id="ARBA00023125"/>
    </source>
</evidence>
<dbReference type="InterPro" id="IPR000524">
    <property type="entry name" value="Tscrpt_reg_HTH_GntR"/>
</dbReference>
<dbReference type="CDD" id="cd07377">
    <property type="entry name" value="WHTH_GntR"/>
    <property type="match status" value="1"/>
</dbReference>
<dbReference type="OrthoDB" id="9784545at2"/>
<dbReference type="SUPFAM" id="SSF46785">
    <property type="entry name" value="Winged helix' DNA-binding domain"/>
    <property type="match status" value="1"/>
</dbReference>
<dbReference type="PRINTS" id="PR00035">
    <property type="entry name" value="HTHGNTR"/>
</dbReference>
<dbReference type="Pfam" id="PF07702">
    <property type="entry name" value="UTRA"/>
    <property type="match status" value="1"/>
</dbReference>
<dbReference type="SUPFAM" id="SSF64288">
    <property type="entry name" value="Chorismate lyase-like"/>
    <property type="match status" value="1"/>
</dbReference>